<dbReference type="EMBL" id="MU266452">
    <property type="protein sequence ID" value="KAH7923429.1"/>
    <property type="molecule type" value="Genomic_DNA"/>
</dbReference>
<dbReference type="Proteomes" id="UP000790709">
    <property type="component" value="Unassembled WGS sequence"/>
</dbReference>
<name>A0ACB8BCR0_9AGAM</name>
<comment type="caution">
    <text evidence="1">The sequence shown here is derived from an EMBL/GenBank/DDBJ whole genome shotgun (WGS) entry which is preliminary data.</text>
</comment>
<proteinExistence type="predicted"/>
<accession>A0ACB8BCR0</accession>
<sequence>MKFARYLQDTQTPEWKRAYIDYRGLKKKIGAIRAQQLQLEAANSTATTDVDRAHPAKDFASQPSNLPALSERGATTSRSRPPTGNTNDNANANVNPDEIQAPGAIRKRNSRRRPSLTLKLVPVLHSNSTNTHRQGSTSTPAAPHTPHSPPVFPFFRDLGDPTHPTPPLHVLLPLLPPLHADFFAFLDAELEKIDSFYAEREREMADRGRRLHEQLAELRDHRKVFYESAANATLPTWANKAHLSLPAALLALTQQPAAITDKADPQGQRKPVNANGKVVDTNGKSLDTNGKLVDSSARKSVDADGKRLGTSNGKAAGPAQRRSRLSALGLSSDTASDGEDTDGGDLSSPSSPGKTFLQLDSGRTLVQPNSGKLTSTFKHGTGADAKYTGGAVTSSPKHASGTVSPNRASGPSSPKNASGTVTPKFASGTTTPKHAAGTATPRHIPGASTPPKHDPQEYQHAKKKLKKAVVEYYRGLEVLNNYRILNLTGFRKALKKYEKLTKVPAQQAYMRDKVRRGLL</sequence>
<evidence type="ECO:0000313" key="1">
    <source>
        <dbReference type="EMBL" id="KAH7923429.1"/>
    </source>
</evidence>
<gene>
    <name evidence="1" type="ORF">BV22DRAFT_581141</name>
</gene>
<evidence type="ECO:0000313" key="2">
    <source>
        <dbReference type="Proteomes" id="UP000790709"/>
    </source>
</evidence>
<protein>
    <submittedName>
        <fullName evidence="1">SPX-domain-containing protein</fullName>
    </submittedName>
</protein>
<keyword evidence="2" id="KW-1185">Reference proteome</keyword>
<reference evidence="1" key="1">
    <citation type="journal article" date="2021" name="New Phytol.">
        <title>Evolutionary innovations through gain and loss of genes in the ectomycorrhizal Boletales.</title>
        <authorList>
            <person name="Wu G."/>
            <person name="Miyauchi S."/>
            <person name="Morin E."/>
            <person name="Kuo A."/>
            <person name="Drula E."/>
            <person name="Varga T."/>
            <person name="Kohler A."/>
            <person name="Feng B."/>
            <person name="Cao Y."/>
            <person name="Lipzen A."/>
            <person name="Daum C."/>
            <person name="Hundley H."/>
            <person name="Pangilinan J."/>
            <person name="Johnson J."/>
            <person name="Barry K."/>
            <person name="LaButti K."/>
            <person name="Ng V."/>
            <person name="Ahrendt S."/>
            <person name="Min B."/>
            <person name="Choi I.G."/>
            <person name="Park H."/>
            <person name="Plett J.M."/>
            <person name="Magnuson J."/>
            <person name="Spatafora J.W."/>
            <person name="Nagy L.G."/>
            <person name="Henrissat B."/>
            <person name="Grigoriev I.V."/>
            <person name="Yang Z.L."/>
            <person name="Xu J."/>
            <person name="Martin F.M."/>
        </authorList>
    </citation>
    <scope>NUCLEOTIDE SEQUENCE</scope>
    <source>
        <strain evidence="1">KUC20120723A-06</strain>
    </source>
</reference>
<organism evidence="1 2">
    <name type="scientific">Leucogyrophana mollusca</name>
    <dbReference type="NCBI Taxonomy" id="85980"/>
    <lineage>
        <taxon>Eukaryota</taxon>
        <taxon>Fungi</taxon>
        <taxon>Dikarya</taxon>
        <taxon>Basidiomycota</taxon>
        <taxon>Agaricomycotina</taxon>
        <taxon>Agaricomycetes</taxon>
        <taxon>Agaricomycetidae</taxon>
        <taxon>Boletales</taxon>
        <taxon>Boletales incertae sedis</taxon>
        <taxon>Leucogyrophana</taxon>
    </lineage>
</organism>